<evidence type="ECO:0000313" key="2">
    <source>
        <dbReference type="Proteomes" id="UP000230553"/>
    </source>
</evidence>
<sequence length="224" mass="26309">MFSRIIGIILRPFAGIIRYGALKIMKRFRAPDDKRPVIAASDHILNEMVLPSVFRTFQENRFRELASFKKLPVSEHDRIFNELEVAGICLAIFYLRAIKSAQPKDYHFWQDTEEHLPKQLQRTLMSYGVASSNAKLMRELIDIRREEYEKIAEHVWDASTHYKPEFRDLPPEMKIFAARVQAAAVCATDHIRRGKISENDPLIKYLVNWLMLLHKKIRKFVNNL</sequence>
<dbReference type="EMBL" id="PFNM01000044">
    <property type="protein sequence ID" value="PIZ44544.1"/>
    <property type="molecule type" value="Genomic_DNA"/>
</dbReference>
<comment type="caution">
    <text evidence="1">The sequence shown here is derived from an EMBL/GenBank/DDBJ whole genome shotgun (WGS) entry which is preliminary data.</text>
</comment>
<dbReference type="AlphaFoldDB" id="A0A2M7TFB4"/>
<gene>
    <name evidence="1" type="ORF">COY31_02405</name>
</gene>
<evidence type="ECO:0000313" key="1">
    <source>
        <dbReference type="EMBL" id="PIZ44544.1"/>
    </source>
</evidence>
<dbReference type="Proteomes" id="UP000230553">
    <property type="component" value="Unassembled WGS sequence"/>
</dbReference>
<protein>
    <submittedName>
        <fullName evidence="1">Uncharacterized protein</fullName>
    </submittedName>
</protein>
<proteinExistence type="predicted"/>
<name>A0A2M7TFB4_9BACT</name>
<accession>A0A2M7TFB4</accession>
<reference evidence="2" key="1">
    <citation type="submission" date="2017-09" db="EMBL/GenBank/DDBJ databases">
        <title>Depth-based differentiation of microbial function through sediment-hosted aquifers and enrichment of novel symbionts in the deep terrestrial subsurface.</title>
        <authorList>
            <person name="Probst A.J."/>
            <person name="Ladd B."/>
            <person name="Jarett J.K."/>
            <person name="Geller-Mcgrath D.E."/>
            <person name="Sieber C.M.K."/>
            <person name="Emerson J.B."/>
            <person name="Anantharaman K."/>
            <person name="Thomas B.C."/>
            <person name="Malmstrom R."/>
            <person name="Stieglmeier M."/>
            <person name="Klingl A."/>
            <person name="Woyke T."/>
            <person name="Ryan C.M."/>
            <person name="Banfield J.F."/>
        </authorList>
    </citation>
    <scope>NUCLEOTIDE SEQUENCE [LARGE SCALE GENOMIC DNA]</scope>
</reference>
<organism evidence="1 2">
    <name type="scientific">Candidatus Wolfebacteria bacterium CG_4_10_14_0_2_um_filter_39_18</name>
    <dbReference type="NCBI Taxonomy" id="1975061"/>
    <lineage>
        <taxon>Bacteria</taxon>
        <taxon>Candidatus Wolfeibacteriota</taxon>
    </lineage>
</organism>